<evidence type="ECO:0000313" key="2">
    <source>
        <dbReference type="EMBL" id="MBB5364772.1"/>
    </source>
</evidence>
<evidence type="ECO:0008006" key="4">
    <source>
        <dbReference type="Google" id="ProtNLM"/>
    </source>
</evidence>
<evidence type="ECO:0000313" key="3">
    <source>
        <dbReference type="Proteomes" id="UP000552709"/>
    </source>
</evidence>
<gene>
    <name evidence="2" type="ORF">HNQ08_003885</name>
</gene>
<reference evidence="2 3" key="1">
    <citation type="submission" date="2020-08" db="EMBL/GenBank/DDBJ databases">
        <title>Genomic Encyclopedia of Type Strains, Phase IV (KMG-IV): sequencing the most valuable type-strain genomes for metagenomic binning, comparative biology and taxonomic classification.</title>
        <authorList>
            <person name="Goeker M."/>
        </authorList>
    </citation>
    <scope>NUCLEOTIDE SEQUENCE [LARGE SCALE GENOMIC DNA]</scope>
    <source>
        <strain evidence="2 3">DSM 27939</strain>
    </source>
</reference>
<accession>A0A7W8NI77</accession>
<sequence>MKKFLLLVPALLAACAPAYTGPKPGPNEIIVEAVSTLPTRSKLSPENEAGVMGFAMISALLVNNFRESPTRIGLPAGYENFTFPESEVDSDKLKLLSAKEEPVHIKMNLVATNADTKNTVNLEWESRPIGGKLLSVTVKANSTDTAVNTRTIEDRLIAQFVKQNGIRLIASGR</sequence>
<organism evidence="2 3">
    <name type="scientific">Deinococcus humi</name>
    <dbReference type="NCBI Taxonomy" id="662880"/>
    <lineage>
        <taxon>Bacteria</taxon>
        <taxon>Thermotogati</taxon>
        <taxon>Deinococcota</taxon>
        <taxon>Deinococci</taxon>
        <taxon>Deinococcales</taxon>
        <taxon>Deinococcaceae</taxon>
        <taxon>Deinococcus</taxon>
    </lineage>
</organism>
<dbReference type="RefSeq" id="WP_184135581.1">
    <property type="nucleotide sequence ID" value="NZ_JACHFL010000012.1"/>
</dbReference>
<feature type="chain" id="PRO_5030657728" description="Lipoprotein" evidence="1">
    <location>
        <begin position="21"/>
        <end position="173"/>
    </location>
</feature>
<keyword evidence="1" id="KW-0732">Signal</keyword>
<comment type="caution">
    <text evidence="2">The sequence shown here is derived from an EMBL/GenBank/DDBJ whole genome shotgun (WGS) entry which is preliminary data.</text>
</comment>
<dbReference type="PROSITE" id="PS51257">
    <property type="entry name" value="PROKAR_LIPOPROTEIN"/>
    <property type="match status" value="1"/>
</dbReference>
<dbReference type="AlphaFoldDB" id="A0A7W8NI77"/>
<dbReference type="EMBL" id="JACHFL010000012">
    <property type="protein sequence ID" value="MBB5364772.1"/>
    <property type="molecule type" value="Genomic_DNA"/>
</dbReference>
<protein>
    <recommendedName>
        <fullName evidence="4">Lipoprotein</fullName>
    </recommendedName>
</protein>
<proteinExistence type="predicted"/>
<evidence type="ECO:0000256" key="1">
    <source>
        <dbReference type="SAM" id="SignalP"/>
    </source>
</evidence>
<keyword evidence="3" id="KW-1185">Reference proteome</keyword>
<dbReference type="Proteomes" id="UP000552709">
    <property type="component" value="Unassembled WGS sequence"/>
</dbReference>
<name>A0A7W8NI77_9DEIO</name>
<feature type="signal peptide" evidence="1">
    <location>
        <begin position="1"/>
        <end position="20"/>
    </location>
</feature>